<dbReference type="PANTHER" id="PTHR11915">
    <property type="entry name" value="SPECTRIN/FILAMIN RELATED CYTOSKELETAL PROTEIN"/>
    <property type="match status" value="1"/>
</dbReference>
<dbReference type="SMART" id="SM00150">
    <property type="entry name" value="SPEC"/>
    <property type="match status" value="5"/>
</dbReference>
<feature type="region of interest" description="Disordered" evidence="4">
    <location>
        <begin position="153"/>
        <end position="173"/>
    </location>
</feature>
<dbReference type="InterPro" id="IPR002017">
    <property type="entry name" value="Spectrin_repeat"/>
</dbReference>
<dbReference type="SUPFAM" id="SSF46966">
    <property type="entry name" value="Spectrin repeat"/>
    <property type="match status" value="6"/>
</dbReference>
<proteinExistence type="predicted"/>
<evidence type="ECO:0000256" key="2">
    <source>
        <dbReference type="ARBA" id="ARBA00023203"/>
    </source>
</evidence>
<dbReference type="Gene3D" id="1.20.58.60">
    <property type="match status" value="6"/>
</dbReference>
<keyword evidence="2" id="KW-0009">Actin-binding</keyword>
<reference evidence="5" key="1">
    <citation type="submission" date="2020-03" db="EMBL/GenBank/DDBJ databases">
        <authorList>
            <person name="Weist P."/>
        </authorList>
    </citation>
    <scope>NUCLEOTIDE SEQUENCE</scope>
</reference>
<dbReference type="GO" id="GO:0003779">
    <property type="term" value="F:actin binding"/>
    <property type="evidence" value="ECO:0007669"/>
    <property type="project" value="UniProtKB-KW"/>
</dbReference>
<feature type="coiled-coil region" evidence="3">
    <location>
        <begin position="177"/>
        <end position="204"/>
    </location>
</feature>
<dbReference type="InterPro" id="IPR018159">
    <property type="entry name" value="Spectrin/alpha-actinin"/>
</dbReference>
<dbReference type="EMBL" id="CADEAL010000443">
    <property type="protein sequence ID" value="CAB1420216.1"/>
    <property type="molecule type" value="Genomic_DNA"/>
</dbReference>
<accession>A0A9N7TW21</accession>
<comment type="caution">
    <text evidence="5">The sequence shown here is derived from an EMBL/GenBank/DDBJ whole genome shotgun (WGS) entry which is preliminary data.</text>
</comment>
<feature type="region of interest" description="Disordered" evidence="4">
    <location>
        <begin position="730"/>
        <end position="754"/>
    </location>
</feature>
<evidence type="ECO:0008006" key="7">
    <source>
        <dbReference type="Google" id="ProtNLM"/>
    </source>
</evidence>
<keyword evidence="3" id="KW-0175">Coiled coil</keyword>
<organism evidence="5 6">
    <name type="scientific">Pleuronectes platessa</name>
    <name type="common">European plaice</name>
    <dbReference type="NCBI Taxonomy" id="8262"/>
    <lineage>
        <taxon>Eukaryota</taxon>
        <taxon>Metazoa</taxon>
        <taxon>Chordata</taxon>
        <taxon>Craniata</taxon>
        <taxon>Vertebrata</taxon>
        <taxon>Euteleostomi</taxon>
        <taxon>Actinopterygii</taxon>
        <taxon>Neopterygii</taxon>
        <taxon>Teleostei</taxon>
        <taxon>Neoteleostei</taxon>
        <taxon>Acanthomorphata</taxon>
        <taxon>Carangaria</taxon>
        <taxon>Pleuronectiformes</taxon>
        <taxon>Pleuronectoidei</taxon>
        <taxon>Pleuronectidae</taxon>
        <taxon>Pleuronectes</taxon>
    </lineage>
</organism>
<feature type="region of interest" description="Disordered" evidence="4">
    <location>
        <begin position="1"/>
        <end position="46"/>
    </location>
</feature>
<evidence type="ECO:0000313" key="6">
    <source>
        <dbReference type="Proteomes" id="UP001153269"/>
    </source>
</evidence>
<dbReference type="Pfam" id="PF00435">
    <property type="entry name" value="Spectrin"/>
    <property type="match status" value="3"/>
</dbReference>
<keyword evidence="1" id="KW-0677">Repeat</keyword>
<evidence type="ECO:0000256" key="1">
    <source>
        <dbReference type="ARBA" id="ARBA00022737"/>
    </source>
</evidence>
<dbReference type="AlphaFoldDB" id="A0A9N7TW21"/>
<protein>
    <recommendedName>
        <fullName evidence="7">Microtubule-actin crosslinking factor 1</fullName>
    </recommendedName>
</protein>
<dbReference type="CDD" id="cd00176">
    <property type="entry name" value="SPEC"/>
    <property type="match status" value="2"/>
</dbReference>
<evidence type="ECO:0000256" key="4">
    <source>
        <dbReference type="SAM" id="MobiDB-lite"/>
    </source>
</evidence>
<evidence type="ECO:0000256" key="3">
    <source>
        <dbReference type="SAM" id="Coils"/>
    </source>
</evidence>
<dbReference type="FunFam" id="1.20.58.60:FF:000141">
    <property type="entry name" value="Microtubule-actin cross-linking factor 1"/>
    <property type="match status" value="1"/>
</dbReference>
<feature type="coiled-coil region" evidence="3">
    <location>
        <begin position="664"/>
        <end position="691"/>
    </location>
</feature>
<gene>
    <name evidence="5" type="ORF">PLEPLA_LOCUS8091</name>
</gene>
<keyword evidence="6" id="KW-1185">Reference proteome</keyword>
<evidence type="ECO:0000313" key="5">
    <source>
        <dbReference type="EMBL" id="CAB1420216.1"/>
    </source>
</evidence>
<dbReference type="Proteomes" id="UP001153269">
    <property type="component" value="Unassembled WGS sequence"/>
</dbReference>
<name>A0A9N7TW21_PLEPL</name>
<sequence length="906" mass="100195">MSTKGSLPSRPVAPDGTGAASPQRGQPQHRGPAETSAAAPGLVEGLGVQGSRVQELSKTGSELEALIIDITAPRTKSGAPHINGSAGPSSVNGIHTCKDLTELQVAVSEVNGRYESLGGELKDRVSRQQASLELRQKARQGADQLKTWLTDKEQSLRQGQTASPSKPEAVRAQAQENKALLSELAEHSGTVEELKSTLRKLIADNPDSPEADSWRQQLQEIDSRWQTTNQNAAQRQTELETCADRLGSFASAANQLGPWLREKELMMSVLGPLSIDPNMLTTQKQQVQFMMREFDTRRPQFDQLTQSAEGILSQTGDSAQDAKDLAEVRAELGSISQQWEDLTGRLTQRSSHIDQAQGTSERYQALLRQLSSSVSALGERLDSQASLSAQPEALKRRLQETGEIRSELERRRTELVEAETLCHELSAIVAEPYLKEELSKRLQSVSAPLRSLEERAADGLSQLQAALSSTQQFQQMFEELRSWLDKQADPRDSTGDSLPCQPPAIRSLLAQTEELQRGIASQRGSYELLQAEGASLLASLPAGGDERSTLQSRLASLRQDWEGLNQRLSERESRLKNTLSKAETYQQHKAELIPWLSDCEEKDGDITLDSSVLDEALQRTRGLTLDLERRQPLLESFNTAADQLLEQCCIGEEEVRDEKAQLNRREFEEGRQAVERRLEAAKHQIEVQEALGPQACSAKSLERLRSQQENLRSLQPQVVYLRDLAQGLVQDAPQTPGGGTEGAQRLQEQAKDTEKEYDDVTGKIEHCCSSLESRLQGVGEVQSHVRDVFSRLADLDDELDSLSPAGRDADSLASQADTLKGFLSRLSDLRTELEGHGSECTTMLRREGSSPDLLALRRETEALSRQAASERSQARLDQIEDAAEKVQDFYRLVAELQGFWVEPRRG</sequence>